<sequence>MDVGKRKLLRWNDVGGKRLAVLGEGLKPSTSRALYYYNHYENGGGWWDDRREGVDDEEVGSKAEAWEGFGTATL</sequence>
<dbReference type="PANTHER" id="PTHR38382">
    <property type="entry name" value="RNA-BINDING PROTEIN"/>
    <property type="match status" value="1"/>
</dbReference>
<accession>S8EMZ5</accession>
<proteinExistence type="predicted"/>
<reference evidence="1 2" key="1">
    <citation type="journal article" date="2013" name="BMC Genomics">
        <title>The miniature genome of a carnivorous plant Genlisea aurea contains a low number of genes and short non-coding sequences.</title>
        <authorList>
            <person name="Leushkin E.V."/>
            <person name="Sutormin R.A."/>
            <person name="Nabieva E.R."/>
            <person name="Penin A.A."/>
            <person name="Kondrashov A.S."/>
            <person name="Logacheva M.D."/>
        </authorList>
    </citation>
    <scope>NUCLEOTIDE SEQUENCE [LARGE SCALE GENOMIC DNA]</scope>
</reference>
<dbReference type="EMBL" id="AUSU01000176">
    <property type="protein sequence ID" value="EPS74112.1"/>
    <property type="molecule type" value="Genomic_DNA"/>
</dbReference>
<name>S8EMZ5_9LAMI</name>
<dbReference type="AlphaFoldDB" id="S8EMZ5"/>
<comment type="caution">
    <text evidence="1">The sequence shown here is derived from an EMBL/GenBank/DDBJ whole genome shotgun (WGS) entry which is preliminary data.</text>
</comment>
<gene>
    <name evidence="1" type="ORF">M569_00646</name>
</gene>
<dbReference type="Proteomes" id="UP000015453">
    <property type="component" value="Unassembled WGS sequence"/>
</dbReference>
<evidence type="ECO:0000313" key="2">
    <source>
        <dbReference type="Proteomes" id="UP000015453"/>
    </source>
</evidence>
<dbReference type="PANTHER" id="PTHR38382:SF1">
    <property type="entry name" value="RNA-BINDING PROTEIN"/>
    <property type="match status" value="1"/>
</dbReference>
<evidence type="ECO:0000313" key="1">
    <source>
        <dbReference type="EMBL" id="EPS74112.1"/>
    </source>
</evidence>
<organism evidence="1 2">
    <name type="scientific">Genlisea aurea</name>
    <dbReference type="NCBI Taxonomy" id="192259"/>
    <lineage>
        <taxon>Eukaryota</taxon>
        <taxon>Viridiplantae</taxon>
        <taxon>Streptophyta</taxon>
        <taxon>Embryophyta</taxon>
        <taxon>Tracheophyta</taxon>
        <taxon>Spermatophyta</taxon>
        <taxon>Magnoliopsida</taxon>
        <taxon>eudicotyledons</taxon>
        <taxon>Gunneridae</taxon>
        <taxon>Pentapetalae</taxon>
        <taxon>asterids</taxon>
        <taxon>lamiids</taxon>
        <taxon>Lamiales</taxon>
        <taxon>Lentibulariaceae</taxon>
        <taxon>Genlisea</taxon>
    </lineage>
</organism>
<keyword evidence="2" id="KW-1185">Reference proteome</keyword>
<protein>
    <submittedName>
        <fullName evidence="1">Uncharacterized protein</fullName>
    </submittedName>
</protein>